<dbReference type="PROSITE" id="PS51190">
    <property type="entry name" value="FATC"/>
    <property type="match status" value="1"/>
</dbReference>
<dbReference type="SUPFAM" id="SSF56112">
    <property type="entry name" value="Protein kinase-like (PK-like)"/>
    <property type="match status" value="1"/>
</dbReference>
<evidence type="ECO:0000259" key="2">
    <source>
        <dbReference type="PROSITE" id="PS50290"/>
    </source>
</evidence>
<gene>
    <name evidence="4" type="ORF">PVAND_012129</name>
</gene>
<evidence type="ECO:0000313" key="4">
    <source>
        <dbReference type="EMBL" id="KAG5682801.1"/>
    </source>
</evidence>
<evidence type="ECO:0000259" key="3">
    <source>
        <dbReference type="PROSITE" id="PS51190"/>
    </source>
</evidence>
<dbReference type="Gene3D" id="1.10.1070.11">
    <property type="entry name" value="Phosphatidylinositol 3-/4-kinase, catalytic domain"/>
    <property type="match status" value="1"/>
</dbReference>
<name>A0A9J6CKN4_POLVA</name>
<dbReference type="GO" id="GO:0005634">
    <property type="term" value="C:nucleus"/>
    <property type="evidence" value="ECO:0007669"/>
    <property type="project" value="TreeGrafter"/>
</dbReference>
<protein>
    <submittedName>
        <fullName evidence="4">Uncharacterized protein</fullName>
    </submittedName>
</protein>
<comment type="caution">
    <text evidence="4">The sequence shown here is derived from an EMBL/GenBank/DDBJ whole genome shotgun (WGS) entry which is preliminary data.</text>
</comment>
<dbReference type="InterPro" id="IPR003152">
    <property type="entry name" value="FATC_dom"/>
</dbReference>
<evidence type="ECO:0000256" key="1">
    <source>
        <dbReference type="SAM" id="MobiDB-lite"/>
    </source>
</evidence>
<dbReference type="InterPro" id="IPR000403">
    <property type="entry name" value="PI3/4_kinase_cat_dom"/>
</dbReference>
<dbReference type="PROSITE" id="PS50290">
    <property type="entry name" value="PI3_4_KINASE_3"/>
    <property type="match status" value="1"/>
</dbReference>
<dbReference type="GO" id="GO:0005737">
    <property type="term" value="C:cytoplasm"/>
    <property type="evidence" value="ECO:0007669"/>
    <property type="project" value="TreeGrafter"/>
</dbReference>
<accession>A0A9J6CKN4</accession>
<feature type="region of interest" description="Disordered" evidence="1">
    <location>
        <begin position="1081"/>
        <end position="1117"/>
    </location>
</feature>
<dbReference type="GO" id="GO:0016242">
    <property type="term" value="P:negative regulation of macroautophagy"/>
    <property type="evidence" value="ECO:0007669"/>
    <property type="project" value="TreeGrafter"/>
</dbReference>
<proteinExistence type="predicted"/>
<dbReference type="GO" id="GO:0031929">
    <property type="term" value="P:TOR signaling"/>
    <property type="evidence" value="ECO:0007669"/>
    <property type="project" value="TreeGrafter"/>
</dbReference>
<dbReference type="GO" id="GO:0031931">
    <property type="term" value="C:TORC1 complex"/>
    <property type="evidence" value="ECO:0007669"/>
    <property type="project" value="TreeGrafter"/>
</dbReference>
<dbReference type="GO" id="GO:0031932">
    <property type="term" value="C:TORC2 complex"/>
    <property type="evidence" value="ECO:0007669"/>
    <property type="project" value="TreeGrafter"/>
</dbReference>
<dbReference type="InterPro" id="IPR050517">
    <property type="entry name" value="DDR_Repair_Kinase"/>
</dbReference>
<evidence type="ECO:0000313" key="5">
    <source>
        <dbReference type="Proteomes" id="UP001107558"/>
    </source>
</evidence>
<dbReference type="SMART" id="SM01343">
    <property type="entry name" value="FATC"/>
    <property type="match status" value="1"/>
</dbReference>
<organism evidence="4 5">
    <name type="scientific">Polypedilum vanderplanki</name>
    <name type="common">Sleeping chironomid midge</name>
    <dbReference type="NCBI Taxonomy" id="319348"/>
    <lineage>
        <taxon>Eukaryota</taxon>
        <taxon>Metazoa</taxon>
        <taxon>Ecdysozoa</taxon>
        <taxon>Arthropoda</taxon>
        <taxon>Hexapoda</taxon>
        <taxon>Insecta</taxon>
        <taxon>Pterygota</taxon>
        <taxon>Neoptera</taxon>
        <taxon>Endopterygota</taxon>
        <taxon>Diptera</taxon>
        <taxon>Nematocera</taxon>
        <taxon>Chironomoidea</taxon>
        <taxon>Chironomidae</taxon>
        <taxon>Chironominae</taxon>
        <taxon>Polypedilum</taxon>
        <taxon>Polypedilum</taxon>
    </lineage>
</organism>
<reference evidence="4" key="1">
    <citation type="submission" date="2021-03" db="EMBL/GenBank/DDBJ databases">
        <title>Chromosome level genome of the anhydrobiotic midge Polypedilum vanderplanki.</title>
        <authorList>
            <person name="Yoshida Y."/>
            <person name="Kikawada T."/>
            <person name="Gusev O."/>
        </authorList>
    </citation>
    <scope>NUCLEOTIDE SEQUENCE</scope>
    <source>
        <strain evidence="4">NIAS01</strain>
        <tissue evidence="4">Whole body or cell culture</tissue>
    </source>
</reference>
<dbReference type="AlphaFoldDB" id="A0A9J6CKN4"/>
<dbReference type="Proteomes" id="UP001107558">
    <property type="component" value="Chromosome 1"/>
</dbReference>
<dbReference type="InterPro" id="IPR036940">
    <property type="entry name" value="PI3/4_kinase_cat_sf"/>
</dbReference>
<dbReference type="PANTHER" id="PTHR11139">
    <property type="entry name" value="ATAXIA TELANGIECTASIA MUTATED ATM -RELATED"/>
    <property type="match status" value="1"/>
</dbReference>
<dbReference type="InterPro" id="IPR011009">
    <property type="entry name" value="Kinase-like_dom_sf"/>
</dbReference>
<keyword evidence="5" id="KW-1185">Reference proteome</keyword>
<dbReference type="OrthoDB" id="10065496at2759"/>
<dbReference type="EMBL" id="JADBJN010000001">
    <property type="protein sequence ID" value="KAG5682801.1"/>
    <property type="molecule type" value="Genomic_DNA"/>
</dbReference>
<dbReference type="GO" id="GO:0004674">
    <property type="term" value="F:protein serine/threonine kinase activity"/>
    <property type="evidence" value="ECO:0007669"/>
    <property type="project" value="TreeGrafter"/>
</dbReference>
<dbReference type="Pfam" id="PF02260">
    <property type="entry name" value="FATC"/>
    <property type="match status" value="1"/>
</dbReference>
<feature type="domain" description="FATC" evidence="3">
    <location>
        <begin position="1146"/>
        <end position="1178"/>
    </location>
</feature>
<dbReference type="PANTHER" id="PTHR11139:SF119">
    <property type="entry name" value="SERINE_THREONINE-PROTEIN KINASE SMG1"/>
    <property type="match status" value="1"/>
</dbReference>
<feature type="domain" description="PI3K/PI4K catalytic" evidence="2">
    <location>
        <begin position="1"/>
        <end position="90"/>
    </location>
</feature>
<sequence length="1178" mass="136379">MNKDDDEEEDRHDRGTFRLCCEHVLKSLKRGRETLLTLLEAFVYDPLVDWAIGEDNATSGLANLNTGGGAEKGSTTGDLTTARKLLEREVTRDTLAIRFTEIKNDWLQNRDDVYNQLLLMKTHLSELSNSRYNLQCLETRRNVLSKQISTVRDVEALGGAMHSHQLNTLSQRYAIYKKKKNDVNMIKSLLIEKAIESEKMIEDYVNFIEDENKLNSWLIEIRASRPLSVSEFEIVKEFLESSNQGQIYIQSEHLQNELNNAILQRQSIIETAFDAILQYYNVTCFYPKDHIQNHRLSKYSAWCRSLSENKSQEFARQVAMAFHSLFSDVMPKEPPENIIAFNYYLQTFLVEENYKLQTSYQICQQFIGIENDSFEIAREECKELIRCDIDNTTSIAYELAKMVKRFLAIEASTYGANNLSDLIINDRWFMDELTIQTTFLSNVSDIVFDSSLPLLKKHPLFTNSLECFKAINELLENFDRVKYDFQLNIIPQTLNGIISQNKSVLDMISELSNITKSPISEMLTKLEEDFMNCIQNPNQKGLLRAAELSEAYNSMYSQYQQNEESMGKSIFMACHSAFEEMCRLSKKIMSFDKALATLPEEWSSIEEIEQARMLFISPMKTSIFITLDQLFMVKRIQTMIEFFSYCLQIAWTFKGSSAVAVNLDIEYLSHPLKSFITDLLTKCILGRGSYCLSILICCLLQQRSNEAYACGNKCFSLDELCFSMPLNSNSNAINYEQIFIVLEEKFRKCESKDFYQKLIHQQTEYVKHLTYVISCHQWIHEDCFILHPNIMPPPIPRGTLLLQFQSFVQSLSSWNASIQKIDEELRQNTLVIFQRLKWAAGANPMINEMLNNFEAISREKQLELEHSNKYAGYALNYSIAIINYEMLRNKTPKAIISDEEFLTLLQQWENVCISERAVAHTVNPIEEGLVELLDPEGPINLNWIENVTSLIDDMINQVHNEIDSNEKRLVSAQDNLHLSAHKLRTLMTTHHRISTDIRNMLKSILKYDEGGSSSEMLREYFAKYKTYIDNVNELHGNVLSKDFTDTLVKQISEQVERSLAISNEIYDELFDIEKTLSNTLADDGQQKKTRQLRNQSENYSGFEYPASPMKKVAGSNQKEQRKNVYAVSVWRRIRSKLEGRDPDSNKSSRVQEQVDWIIREAQNQENLALLYEGFTSWV</sequence>